<feature type="signal peptide" evidence="5">
    <location>
        <begin position="1"/>
        <end position="20"/>
    </location>
</feature>
<name>A0A7R9PW56_9ACAR</name>
<evidence type="ECO:0000256" key="3">
    <source>
        <dbReference type="ARBA" id="ARBA00023295"/>
    </source>
</evidence>
<dbReference type="EMBL" id="OC855724">
    <property type="protein sequence ID" value="CAD7622537.1"/>
    <property type="molecule type" value="Genomic_DNA"/>
</dbReference>
<dbReference type="EMBL" id="CAJPIZ010001149">
    <property type="protein sequence ID" value="CAG2102967.1"/>
    <property type="molecule type" value="Genomic_DNA"/>
</dbReference>
<evidence type="ECO:0000256" key="4">
    <source>
        <dbReference type="RuleBase" id="RU361168"/>
    </source>
</evidence>
<dbReference type="EC" id="3.2.1.-" evidence="4"/>
<keyword evidence="2 4" id="KW-0378">Hydrolase</keyword>
<dbReference type="InterPro" id="IPR002241">
    <property type="entry name" value="Glyco_hydro_27"/>
</dbReference>
<dbReference type="Pfam" id="PF16499">
    <property type="entry name" value="Melibiase_2"/>
    <property type="match status" value="1"/>
</dbReference>
<dbReference type="PRINTS" id="PR00740">
    <property type="entry name" value="GLHYDRLASE27"/>
</dbReference>
<dbReference type="PROSITE" id="PS00512">
    <property type="entry name" value="ALPHA_GALACTOSIDASE"/>
    <property type="match status" value="1"/>
</dbReference>
<evidence type="ECO:0000256" key="1">
    <source>
        <dbReference type="ARBA" id="ARBA00009743"/>
    </source>
</evidence>
<evidence type="ECO:0000256" key="5">
    <source>
        <dbReference type="SAM" id="SignalP"/>
    </source>
</evidence>
<comment type="subunit">
    <text evidence="4">Homodimer.</text>
</comment>
<keyword evidence="5" id="KW-0732">Signal</keyword>
<dbReference type="AlphaFoldDB" id="A0A7R9PW56"/>
<dbReference type="FunFam" id="3.20.20.70:FF:000197">
    <property type="entry name" value="Alpha-galactosidase"/>
    <property type="match status" value="1"/>
</dbReference>
<accession>A0A7R9PW56</accession>
<dbReference type="PANTHER" id="PTHR11452">
    <property type="entry name" value="ALPHA-GALACTOSIDASE/ALPHA-N-ACETYLGALACTOSAMINIDASE"/>
    <property type="match status" value="1"/>
</dbReference>
<dbReference type="GO" id="GO:0016139">
    <property type="term" value="P:glycoside catabolic process"/>
    <property type="evidence" value="ECO:0007669"/>
    <property type="project" value="TreeGrafter"/>
</dbReference>
<keyword evidence="7" id="KW-1185">Reference proteome</keyword>
<dbReference type="OrthoDB" id="5795902at2759"/>
<protein>
    <recommendedName>
        <fullName evidence="4">Alpha-galactosidase</fullName>
        <ecNumber evidence="4">3.2.1.-</ecNumber>
    </recommendedName>
</protein>
<evidence type="ECO:0000313" key="7">
    <source>
        <dbReference type="Proteomes" id="UP000759131"/>
    </source>
</evidence>
<dbReference type="GO" id="GO:0009311">
    <property type="term" value="P:oligosaccharide metabolic process"/>
    <property type="evidence" value="ECO:0007669"/>
    <property type="project" value="TreeGrafter"/>
</dbReference>
<reference evidence="6" key="1">
    <citation type="submission" date="2020-11" db="EMBL/GenBank/DDBJ databases">
        <authorList>
            <person name="Tran Van P."/>
        </authorList>
    </citation>
    <scope>NUCLEOTIDE SEQUENCE</scope>
</reference>
<dbReference type="InterPro" id="IPR000111">
    <property type="entry name" value="Glyco_hydro_27/36_CS"/>
</dbReference>
<dbReference type="InterPro" id="IPR013785">
    <property type="entry name" value="Aldolase_TIM"/>
</dbReference>
<proteinExistence type="inferred from homology"/>
<evidence type="ECO:0000313" key="6">
    <source>
        <dbReference type="EMBL" id="CAD7622537.1"/>
    </source>
</evidence>
<organism evidence="6">
    <name type="scientific">Medioppia subpectinata</name>
    <dbReference type="NCBI Taxonomy" id="1979941"/>
    <lineage>
        <taxon>Eukaryota</taxon>
        <taxon>Metazoa</taxon>
        <taxon>Ecdysozoa</taxon>
        <taxon>Arthropoda</taxon>
        <taxon>Chelicerata</taxon>
        <taxon>Arachnida</taxon>
        <taxon>Acari</taxon>
        <taxon>Acariformes</taxon>
        <taxon>Sarcoptiformes</taxon>
        <taxon>Oribatida</taxon>
        <taxon>Brachypylina</taxon>
        <taxon>Oppioidea</taxon>
        <taxon>Oppiidae</taxon>
        <taxon>Medioppia</taxon>
    </lineage>
</organism>
<keyword evidence="4" id="KW-1015">Disulfide bond</keyword>
<feature type="chain" id="PRO_5035592975" description="Alpha-galactosidase" evidence="5">
    <location>
        <begin position="21"/>
        <end position="422"/>
    </location>
</feature>
<dbReference type="Proteomes" id="UP000759131">
    <property type="component" value="Unassembled WGS sequence"/>
</dbReference>
<dbReference type="PANTHER" id="PTHR11452:SF83">
    <property type="entry name" value="ALPHA-GALACTOSIDASE"/>
    <property type="match status" value="1"/>
</dbReference>
<evidence type="ECO:0000256" key="2">
    <source>
        <dbReference type="ARBA" id="ARBA00022801"/>
    </source>
</evidence>
<sequence>MTHLKLLICIAAVLTMSCMARDDSQALTAPMGWLSWTRYACETDCKRYPKGCIDEHLYRAQADAMAADGYRELGYNYINIDDCWSEMERDAQTHRLVANKQRFPSGMKALADYVHSKGLKLGIYGDVGPKTCAGYPAQNGVNGSNYFALDAKTFAEWGIDSFKFDGCNEDAHHFDDLFPKMGKALNESGRHILYICEWPYYQFQHKDIKINYQAIADTCHVFRNYNDIWQNWPSIENIINFYGDNYDLFDKHHGPGHFFDPDMVVVGDYGMSHEQSRTQFALWAMFSAPLFLSNDLRDISPEDKKILQNKAIIAVNQDKNAFMAKRANWDQAWAKRVEPKVNGQWSYAILYIDTNGIGEKHYRSHKVSELIPEAKPGTEYVVHDLYLDEGKEILGTLKAADNLELLVKTGGSCRMVKLVPKK</sequence>
<dbReference type="GO" id="GO:0005737">
    <property type="term" value="C:cytoplasm"/>
    <property type="evidence" value="ECO:0007669"/>
    <property type="project" value="TreeGrafter"/>
</dbReference>
<dbReference type="PROSITE" id="PS51257">
    <property type="entry name" value="PROKAR_LIPOPROTEIN"/>
    <property type="match status" value="1"/>
</dbReference>
<dbReference type="CDD" id="cd14792">
    <property type="entry name" value="GH27"/>
    <property type="match status" value="1"/>
</dbReference>
<dbReference type="GO" id="GO:0004557">
    <property type="term" value="F:alpha-galactosidase activity"/>
    <property type="evidence" value="ECO:0007669"/>
    <property type="project" value="TreeGrafter"/>
</dbReference>
<comment type="similarity">
    <text evidence="1 4">Belongs to the glycosyl hydrolase 27 family.</text>
</comment>
<dbReference type="InterPro" id="IPR017853">
    <property type="entry name" value="GH"/>
</dbReference>
<gene>
    <name evidence="6" type="ORF">OSB1V03_LOCUS3000</name>
</gene>
<dbReference type="SUPFAM" id="SSF51445">
    <property type="entry name" value="(Trans)glycosidases"/>
    <property type="match status" value="1"/>
</dbReference>
<keyword evidence="3 4" id="KW-0326">Glycosidase</keyword>
<dbReference type="Gene3D" id="3.20.20.70">
    <property type="entry name" value="Aldolase class I"/>
    <property type="match status" value="1"/>
</dbReference>